<gene>
    <name evidence="1" type="ORF">SERLA73DRAFT_44939</name>
</gene>
<sequence>FLCPADFNWDNKELQNKPKSSDVQATSDLWSVLIYANYNYNRDDPWKNLLCSNIFVSTYKHVFLLLSSADSQAKPCATCSSNAYLHGTSKVTLGFIVYIARQVCFALPSQSIFSCTNTVTDSEGLFNSILSWWNK</sequence>
<dbReference type="Proteomes" id="UP000008063">
    <property type="component" value="Unassembled WGS sequence"/>
</dbReference>
<reference evidence="2" key="1">
    <citation type="journal article" date="2011" name="Science">
        <title>The plant cell wall-decomposing machinery underlies the functional diversity of forest fungi.</title>
        <authorList>
            <person name="Eastwood D.C."/>
            <person name="Floudas D."/>
            <person name="Binder M."/>
            <person name="Majcherczyk A."/>
            <person name="Schneider P."/>
            <person name="Aerts A."/>
            <person name="Asiegbu F.O."/>
            <person name="Baker S.E."/>
            <person name="Barry K."/>
            <person name="Bendiksby M."/>
            <person name="Blumentritt M."/>
            <person name="Coutinho P.M."/>
            <person name="Cullen D."/>
            <person name="de Vries R.P."/>
            <person name="Gathman A."/>
            <person name="Goodell B."/>
            <person name="Henrissat B."/>
            <person name="Ihrmark K."/>
            <person name="Kauserud H."/>
            <person name="Kohler A."/>
            <person name="LaButti K."/>
            <person name="Lapidus A."/>
            <person name="Lavin J.L."/>
            <person name="Lee Y.-H."/>
            <person name="Lindquist E."/>
            <person name="Lilly W."/>
            <person name="Lucas S."/>
            <person name="Morin E."/>
            <person name="Murat C."/>
            <person name="Oguiza J.A."/>
            <person name="Park J."/>
            <person name="Pisabarro A.G."/>
            <person name="Riley R."/>
            <person name="Rosling A."/>
            <person name="Salamov A."/>
            <person name="Schmidt O."/>
            <person name="Schmutz J."/>
            <person name="Skrede I."/>
            <person name="Stenlid J."/>
            <person name="Wiebenga A."/>
            <person name="Xie X."/>
            <person name="Kuees U."/>
            <person name="Hibbett D.S."/>
            <person name="Hoffmeister D."/>
            <person name="Hoegberg N."/>
            <person name="Martin F."/>
            <person name="Grigoriev I.V."/>
            <person name="Watkinson S.C."/>
        </authorList>
    </citation>
    <scope>NUCLEOTIDE SEQUENCE [LARGE SCALE GENOMIC DNA]</scope>
    <source>
        <strain evidence="2">strain S7.3</strain>
    </source>
</reference>
<evidence type="ECO:0000313" key="2">
    <source>
        <dbReference type="Proteomes" id="UP000008063"/>
    </source>
</evidence>
<feature type="non-terminal residue" evidence="1">
    <location>
        <position position="1"/>
    </location>
</feature>
<dbReference type="STRING" id="936435.F8PFW0"/>
<dbReference type="Pfam" id="PF20414">
    <property type="entry name" value="DUF6698"/>
    <property type="match status" value="1"/>
</dbReference>
<dbReference type="OrthoDB" id="3160134at2759"/>
<organism evidence="2">
    <name type="scientific">Serpula lacrymans var. lacrymans (strain S7.3)</name>
    <name type="common">Dry rot fungus</name>
    <dbReference type="NCBI Taxonomy" id="936435"/>
    <lineage>
        <taxon>Eukaryota</taxon>
        <taxon>Fungi</taxon>
        <taxon>Dikarya</taxon>
        <taxon>Basidiomycota</taxon>
        <taxon>Agaricomycotina</taxon>
        <taxon>Agaricomycetes</taxon>
        <taxon>Agaricomycetidae</taxon>
        <taxon>Boletales</taxon>
        <taxon>Coniophorineae</taxon>
        <taxon>Serpulaceae</taxon>
        <taxon>Serpula</taxon>
    </lineage>
</organism>
<dbReference type="EMBL" id="GL945474">
    <property type="protein sequence ID" value="EGO04772.1"/>
    <property type="molecule type" value="Genomic_DNA"/>
</dbReference>
<dbReference type="AlphaFoldDB" id="F8PFW0"/>
<evidence type="ECO:0000313" key="1">
    <source>
        <dbReference type="EMBL" id="EGO04772.1"/>
    </source>
</evidence>
<accession>F8PFW0</accession>
<protein>
    <submittedName>
        <fullName evidence="1">Uncharacterized protein</fullName>
    </submittedName>
</protein>
<name>F8PFW0_SERL3</name>
<dbReference type="HOGENOM" id="CLU_035918_9_0_1"/>
<dbReference type="InParanoid" id="F8PFW0"/>
<keyword evidence="2" id="KW-1185">Reference proteome</keyword>
<dbReference type="InterPro" id="IPR046521">
    <property type="entry name" value="DUF6698"/>
</dbReference>
<proteinExistence type="predicted"/>